<dbReference type="PIRSF" id="PIRSF007663">
    <property type="entry name" value="UCP007663"/>
    <property type="match status" value="1"/>
</dbReference>
<keyword evidence="5" id="KW-1185">Reference proteome</keyword>
<dbReference type="InterPro" id="IPR008928">
    <property type="entry name" value="6-hairpin_glycosidase_sf"/>
</dbReference>
<comment type="caution">
    <text evidence="4">The sequence shown here is derived from an EMBL/GenBank/DDBJ whole genome shotgun (WGS) entry which is preliminary data.</text>
</comment>
<evidence type="ECO:0000313" key="4">
    <source>
        <dbReference type="EMBL" id="GGG09197.1"/>
    </source>
</evidence>
<evidence type="ECO:0000259" key="1">
    <source>
        <dbReference type="Pfam" id="PF14498"/>
    </source>
</evidence>
<gene>
    <name evidence="4" type="ORF">GCM10010913_33760</name>
</gene>
<dbReference type="InterPro" id="IPR016518">
    <property type="entry name" value="Alpha-L-fucosidase"/>
</dbReference>
<proteinExistence type="predicted"/>
<dbReference type="Pfam" id="PF14498">
    <property type="entry name" value="Glyco_hyd_65N_2"/>
    <property type="match status" value="1"/>
</dbReference>
<name>A0ABQ1W0T9_9BACL</name>
<organism evidence="4 5">
    <name type="scientific">Paenibacillus aceti</name>
    <dbReference type="NCBI Taxonomy" id="1820010"/>
    <lineage>
        <taxon>Bacteria</taxon>
        <taxon>Bacillati</taxon>
        <taxon>Bacillota</taxon>
        <taxon>Bacilli</taxon>
        <taxon>Bacillales</taxon>
        <taxon>Paenibacillaceae</taxon>
        <taxon>Paenibacillus</taxon>
    </lineage>
</organism>
<evidence type="ECO:0000313" key="5">
    <source>
        <dbReference type="Proteomes" id="UP000608420"/>
    </source>
</evidence>
<dbReference type="InterPro" id="IPR012341">
    <property type="entry name" value="6hp_glycosidase-like_sf"/>
</dbReference>
<dbReference type="PANTHER" id="PTHR31084:SF0">
    <property type="entry name" value="ALPHA-L-FUCOSIDASE 2"/>
    <property type="match status" value="1"/>
</dbReference>
<dbReference type="EMBL" id="BMIW01000027">
    <property type="protein sequence ID" value="GGG09197.1"/>
    <property type="molecule type" value="Genomic_DNA"/>
</dbReference>
<dbReference type="Gene3D" id="1.50.10.10">
    <property type="match status" value="1"/>
</dbReference>
<dbReference type="SUPFAM" id="SSF48208">
    <property type="entry name" value="Six-hairpin glycosidases"/>
    <property type="match status" value="1"/>
</dbReference>
<dbReference type="InterPro" id="IPR049053">
    <property type="entry name" value="AFCA-like_C"/>
</dbReference>
<feature type="domain" description="Alpha fucosidase A-like C-terminal" evidence="2">
    <location>
        <begin position="675"/>
        <end position="774"/>
    </location>
</feature>
<dbReference type="InterPro" id="IPR013780">
    <property type="entry name" value="Glyco_hydro_b"/>
</dbReference>
<dbReference type="RefSeq" id="WP_120461616.1">
    <property type="nucleotide sequence ID" value="NZ_BMIW01000027.1"/>
</dbReference>
<dbReference type="Proteomes" id="UP000608420">
    <property type="component" value="Unassembled WGS sequence"/>
</dbReference>
<dbReference type="InterPro" id="IPR027414">
    <property type="entry name" value="GH95_N_dom"/>
</dbReference>
<dbReference type="GO" id="GO:0016787">
    <property type="term" value="F:hydrolase activity"/>
    <property type="evidence" value="ECO:0007669"/>
    <property type="project" value="UniProtKB-KW"/>
</dbReference>
<protein>
    <submittedName>
        <fullName evidence="4">Alpha/beta hydrolase</fullName>
    </submittedName>
</protein>
<dbReference type="Pfam" id="PF21307">
    <property type="entry name" value="Glyco_hydro_95_C"/>
    <property type="match status" value="1"/>
</dbReference>
<dbReference type="Pfam" id="PF22124">
    <property type="entry name" value="Glyco_hydro_95_cat"/>
    <property type="match status" value="1"/>
</dbReference>
<keyword evidence="4" id="KW-0378">Hydrolase</keyword>
<reference evidence="5" key="1">
    <citation type="journal article" date="2019" name="Int. J. Syst. Evol. Microbiol.">
        <title>The Global Catalogue of Microorganisms (GCM) 10K type strain sequencing project: providing services to taxonomists for standard genome sequencing and annotation.</title>
        <authorList>
            <consortium name="The Broad Institute Genomics Platform"/>
            <consortium name="The Broad Institute Genome Sequencing Center for Infectious Disease"/>
            <person name="Wu L."/>
            <person name="Ma J."/>
        </authorList>
    </citation>
    <scope>NUCLEOTIDE SEQUENCE [LARGE SCALE GENOMIC DNA]</scope>
    <source>
        <strain evidence="5">CGMCC 1.15420</strain>
    </source>
</reference>
<feature type="domain" description="Glycosyl hydrolase family 95 N-terminal" evidence="1">
    <location>
        <begin position="10"/>
        <end position="241"/>
    </location>
</feature>
<feature type="domain" description="Glycosyl hydrolase family 95 catalytic" evidence="3">
    <location>
        <begin position="260"/>
        <end position="673"/>
    </location>
</feature>
<sequence length="779" mass="86648">MNNETCKLVERRPAKVWTEAFPVGNGRLGAMVFGGISAERIGLNEDSVWYGGPKQHDNPEALGKLEDIRTLLRSGETQKAETLALTHFTNTPQYFGPYQPLGELLLQFKSGASDAANYRRELNLNTGVASVSWEEKGIRYEREVFASAVHQVLVVRISASEPASIHLTARLSRRPFDGDIQRENERTLAMEGICGPDGVKYASVLHAYTIGGKCQTVGNYLDIQSADVVTLLLAAQTSFRCDDPYREALKQVKSAALLPYGSLLDEHIADHRALFERVSLEIKPADTAGASKAYAEKMSMPTSERLQLYRQEGDDPGLETLFYQYGRYLLMASSRPGSLPANLQGIWNESFTPPWESDYHLNINLQMNYWIAETGNLPECHEPLFDFIDRLVINGRRTAASLYGARGFTVHSTSNLWAESGLFGSWTPAIFWPMGGAWLALHLWEHYRYGQSEAFLRERAYPVLKEASSFFLDYLVFDENGYLVTSPSLSPENSYVNERGQVGSLCSGPSMDSQIIYALFTACMEAAETLGLDEEWIGQWSGARAKLPQPQIGRYGQIMEWAVDYEEPEPGHRHISHLFALHPGEQIIPHRMPELGEAAKVTLERRLKYGGGHTGWSQAWITNFWARLGEAERAHDSLRELLVKAVHPNLFGDHPPFQIDANFGGAAAIQEMLLQSHGGELRLLPALPSSWASGSVRGLRARGGYAVNISWTEGELEAAEIYAENSRDCVLFSKQKLTVLDSAQAPVPMASLCLGAGSGYQYTFAAEQGETYQIVLMRE</sequence>
<dbReference type="InterPro" id="IPR054363">
    <property type="entry name" value="GH95_cat"/>
</dbReference>
<dbReference type="PANTHER" id="PTHR31084">
    <property type="entry name" value="ALPHA-L-FUCOSIDASE 2"/>
    <property type="match status" value="1"/>
</dbReference>
<dbReference type="Gene3D" id="2.60.40.1180">
    <property type="entry name" value="Golgi alpha-mannosidase II"/>
    <property type="match status" value="1"/>
</dbReference>
<evidence type="ECO:0000259" key="3">
    <source>
        <dbReference type="Pfam" id="PF22124"/>
    </source>
</evidence>
<dbReference type="Gene3D" id="2.70.98.50">
    <property type="entry name" value="putative glycoside hydrolase family protein from bacillus halodurans"/>
    <property type="match status" value="1"/>
</dbReference>
<evidence type="ECO:0000259" key="2">
    <source>
        <dbReference type="Pfam" id="PF21307"/>
    </source>
</evidence>
<accession>A0ABQ1W0T9</accession>